<dbReference type="Proteomes" id="UP001340816">
    <property type="component" value="Chromosome"/>
</dbReference>
<proteinExistence type="predicted"/>
<organism evidence="1 2">
    <name type="scientific">Streptomyces phaeochromogenes</name>
    <dbReference type="NCBI Taxonomy" id="1923"/>
    <lineage>
        <taxon>Bacteria</taxon>
        <taxon>Bacillati</taxon>
        <taxon>Actinomycetota</taxon>
        <taxon>Actinomycetes</taxon>
        <taxon>Kitasatosporales</taxon>
        <taxon>Streptomycetaceae</taxon>
        <taxon>Streptomyces</taxon>
        <taxon>Streptomyces phaeochromogenes group</taxon>
    </lineage>
</organism>
<keyword evidence="2" id="KW-1185">Reference proteome</keyword>
<reference evidence="1 2" key="1">
    <citation type="submission" date="2022-10" db="EMBL/GenBank/DDBJ databases">
        <title>The complete genomes of actinobacterial strains from the NBC collection.</title>
        <authorList>
            <person name="Joergensen T.S."/>
            <person name="Alvarez Arevalo M."/>
            <person name="Sterndorff E.B."/>
            <person name="Faurdal D."/>
            <person name="Vuksanovic O."/>
            <person name="Mourched A.-S."/>
            <person name="Charusanti P."/>
            <person name="Shaw S."/>
            <person name="Blin K."/>
            <person name="Weber T."/>
        </authorList>
    </citation>
    <scope>NUCLEOTIDE SEQUENCE [LARGE SCALE GENOMIC DNA]</scope>
    <source>
        <strain evidence="1 2">NBC 01752</strain>
    </source>
</reference>
<evidence type="ECO:0000313" key="2">
    <source>
        <dbReference type="Proteomes" id="UP001340816"/>
    </source>
</evidence>
<dbReference type="EMBL" id="CP109135">
    <property type="protein sequence ID" value="WSD20853.1"/>
    <property type="molecule type" value="Genomic_DNA"/>
</dbReference>
<evidence type="ECO:0000313" key="1">
    <source>
        <dbReference type="EMBL" id="WSD20853.1"/>
    </source>
</evidence>
<protein>
    <submittedName>
        <fullName evidence="1">Uncharacterized protein</fullName>
    </submittedName>
</protein>
<sequence length="170" mass="18709">MDSFTEFIEESDLDTGVEPELSEVAVLQRLEPTGTGDLVWMPDADTYCLTTIRSSLKSHGCYGLAPKRPARGYVEVGDPTPRGVGSTYSKQDWLSVSLVENAQGPFTFTGDRPKGTSSVRQATLRFASGRTVTFLAYSQTDSRIPQNTKICGPHRKVCFDPYDFDLGRVS</sequence>
<dbReference type="RefSeq" id="WP_326732548.1">
    <property type="nucleotide sequence ID" value="NZ_CP108134.1"/>
</dbReference>
<name>A0ABZ1HTB0_STRPH</name>
<gene>
    <name evidence="1" type="ORF">OHB35_50635</name>
</gene>
<accession>A0ABZ1HTB0</accession>